<reference evidence="6" key="1">
    <citation type="submission" date="2012-12" db="EMBL/GenBank/DDBJ databases">
        <authorList>
            <person name="Hellsten U."/>
            <person name="Grimwood J."/>
            <person name="Chapman J.A."/>
            <person name="Shapiro H."/>
            <person name="Aerts A."/>
            <person name="Otillar R.P."/>
            <person name="Terry A.Y."/>
            <person name="Boore J.L."/>
            <person name="Simakov O."/>
            <person name="Marletaz F."/>
            <person name="Cho S.-J."/>
            <person name="Edsinger-Gonzales E."/>
            <person name="Havlak P."/>
            <person name="Kuo D.-H."/>
            <person name="Larsson T."/>
            <person name="Lv J."/>
            <person name="Arendt D."/>
            <person name="Savage R."/>
            <person name="Osoegawa K."/>
            <person name="de Jong P."/>
            <person name="Lindberg D.R."/>
            <person name="Seaver E.C."/>
            <person name="Weisblat D.A."/>
            <person name="Putnam N.H."/>
            <person name="Grigoriev I.V."/>
            <person name="Rokhsar D.S."/>
        </authorList>
    </citation>
    <scope>NUCLEOTIDE SEQUENCE</scope>
</reference>
<accession>T1ES81</accession>
<feature type="transmembrane region" description="Helical" evidence="2">
    <location>
        <begin position="345"/>
        <end position="366"/>
    </location>
</feature>
<feature type="transmembrane region" description="Helical" evidence="2">
    <location>
        <begin position="320"/>
        <end position="339"/>
    </location>
</feature>
<proteinExistence type="predicted"/>
<dbReference type="EMBL" id="AMQM01001019">
    <property type="status" value="NOT_ANNOTATED_CDS"/>
    <property type="molecule type" value="Genomic_DNA"/>
</dbReference>
<dbReference type="OrthoDB" id="10051975at2759"/>
<feature type="transmembrane region" description="Helical" evidence="2">
    <location>
        <begin position="287"/>
        <end position="308"/>
    </location>
</feature>
<dbReference type="EnsemblMetazoa" id="HelroT162069">
    <property type="protein sequence ID" value="HelroP162069"/>
    <property type="gene ID" value="HelroG162069"/>
</dbReference>
<dbReference type="KEGG" id="hro:HELRODRAFT_162069"/>
<dbReference type="InParanoid" id="T1ES81"/>
<organism evidence="5 6">
    <name type="scientific">Helobdella robusta</name>
    <name type="common">Californian leech</name>
    <dbReference type="NCBI Taxonomy" id="6412"/>
    <lineage>
        <taxon>Eukaryota</taxon>
        <taxon>Metazoa</taxon>
        <taxon>Spiralia</taxon>
        <taxon>Lophotrochozoa</taxon>
        <taxon>Annelida</taxon>
        <taxon>Clitellata</taxon>
        <taxon>Hirudinea</taxon>
        <taxon>Rhynchobdellida</taxon>
        <taxon>Glossiphoniidae</taxon>
        <taxon>Helobdella</taxon>
    </lineage>
</organism>
<dbReference type="OMA" id="MWSTEST"/>
<protein>
    <recommendedName>
        <fullName evidence="3">MADF domain-containing protein</fullName>
    </recommendedName>
</protein>
<evidence type="ECO:0000259" key="3">
    <source>
        <dbReference type="PROSITE" id="PS51029"/>
    </source>
</evidence>
<feature type="domain" description="MADF" evidence="3">
    <location>
        <begin position="10"/>
        <end position="94"/>
    </location>
</feature>
<dbReference type="EMBL" id="KB097143">
    <property type="protein sequence ID" value="ESN98632.1"/>
    <property type="molecule type" value="Genomic_DNA"/>
</dbReference>
<evidence type="ECO:0000313" key="6">
    <source>
        <dbReference type="Proteomes" id="UP000015101"/>
    </source>
</evidence>
<dbReference type="RefSeq" id="XP_009022638.1">
    <property type="nucleotide sequence ID" value="XM_009024390.1"/>
</dbReference>
<dbReference type="GeneID" id="20199431"/>
<reference evidence="4 6" key="2">
    <citation type="journal article" date="2013" name="Nature">
        <title>Insights into bilaterian evolution from three spiralian genomes.</title>
        <authorList>
            <person name="Simakov O."/>
            <person name="Marletaz F."/>
            <person name="Cho S.J."/>
            <person name="Edsinger-Gonzales E."/>
            <person name="Havlak P."/>
            <person name="Hellsten U."/>
            <person name="Kuo D.H."/>
            <person name="Larsson T."/>
            <person name="Lv J."/>
            <person name="Arendt D."/>
            <person name="Savage R."/>
            <person name="Osoegawa K."/>
            <person name="de Jong P."/>
            <person name="Grimwood J."/>
            <person name="Chapman J.A."/>
            <person name="Shapiro H."/>
            <person name="Aerts A."/>
            <person name="Otillar R.P."/>
            <person name="Terry A.Y."/>
            <person name="Boore J.L."/>
            <person name="Grigoriev I.V."/>
            <person name="Lindberg D.R."/>
            <person name="Seaver E.C."/>
            <person name="Weisblat D.A."/>
            <person name="Putnam N.H."/>
            <person name="Rokhsar D.S."/>
        </authorList>
    </citation>
    <scope>NUCLEOTIDE SEQUENCE</scope>
</reference>
<keyword evidence="6" id="KW-1185">Reference proteome</keyword>
<evidence type="ECO:0000313" key="5">
    <source>
        <dbReference type="EnsemblMetazoa" id="HelroP162069"/>
    </source>
</evidence>
<dbReference type="PANTHER" id="PTHR21505:SF8">
    <property type="entry name" value="DPT-YFP REPRESSOR BY OVEREXPRESSION, ISOFORM D-RELATED"/>
    <property type="match status" value="1"/>
</dbReference>
<reference evidence="5" key="3">
    <citation type="submission" date="2015-06" db="UniProtKB">
        <authorList>
            <consortium name="EnsemblMetazoa"/>
        </authorList>
    </citation>
    <scope>IDENTIFICATION</scope>
</reference>
<evidence type="ECO:0000256" key="1">
    <source>
        <dbReference type="SAM" id="MobiDB-lite"/>
    </source>
</evidence>
<evidence type="ECO:0000313" key="4">
    <source>
        <dbReference type="EMBL" id="ESN98632.1"/>
    </source>
</evidence>
<evidence type="ECO:0000256" key="2">
    <source>
        <dbReference type="SAM" id="Phobius"/>
    </source>
</evidence>
<dbReference type="InterPro" id="IPR006578">
    <property type="entry name" value="MADF-dom"/>
</dbReference>
<dbReference type="Proteomes" id="UP000015101">
    <property type="component" value="Unassembled WGS sequence"/>
</dbReference>
<feature type="region of interest" description="Disordered" evidence="1">
    <location>
        <begin position="223"/>
        <end position="242"/>
    </location>
</feature>
<dbReference type="SMART" id="SM00595">
    <property type="entry name" value="MADF"/>
    <property type="match status" value="1"/>
</dbReference>
<gene>
    <name evidence="5" type="primary">20199431</name>
    <name evidence="4" type="ORF">HELRODRAFT_162069</name>
</gene>
<dbReference type="PANTHER" id="PTHR21505">
    <property type="entry name" value="MADF DOMAIN-CONTAINING PROTEIN-RELATED"/>
    <property type="match status" value="1"/>
</dbReference>
<dbReference type="CTD" id="20199431"/>
<dbReference type="FunCoup" id="T1ES81">
    <property type="interactions" value="4"/>
</dbReference>
<sequence>MWSNELVLKFIEDYRSSCSCLWDVTSPDFKNREKRKAALRSLAAKYNVTESEVEKKIHNIKTSFNRERKKNASGTRKSAWFAYNYLQFLLPSYDSKGSQITDMHLEDMQSDEDTFLDTGDQEQEDVTDVEHGNNYPLFKTPKNPYKRVRINEDSPAQQAVKCMSLSEIVSFRDENLAFAEYVANKMRNCNRPRVEISVAQRYIHDILFQLEVAVEASNSQKPAAAATTSLPPNAVSSPKKPFRRVSPSFRFKFKSGPKLRYAKFFSFLAFQFHLLAFSQSIRMEYHSYVVTFLALIFHVIAALVVVSFDEDDYRARKDRFLVFPVGLMTVVLSLMRLVVQGGSWSHGNTFIHCASIFQFVAVVIFVRM</sequence>
<dbReference type="Pfam" id="PF10545">
    <property type="entry name" value="MADF_DNA_bdg"/>
    <property type="match status" value="1"/>
</dbReference>
<dbReference type="HOGENOM" id="CLU_752895_0_0_1"/>
<keyword evidence="2" id="KW-1133">Transmembrane helix</keyword>
<dbReference type="PROSITE" id="PS51029">
    <property type="entry name" value="MADF"/>
    <property type="match status" value="1"/>
</dbReference>
<keyword evidence="2" id="KW-0812">Transmembrane</keyword>
<feature type="compositionally biased region" description="Polar residues" evidence="1">
    <location>
        <begin position="223"/>
        <end position="236"/>
    </location>
</feature>
<dbReference type="STRING" id="6412.T1ES81"/>
<dbReference type="eggNOG" id="ENOG502S8E3">
    <property type="taxonomic scope" value="Eukaryota"/>
</dbReference>
<dbReference type="AlphaFoldDB" id="T1ES81"/>
<name>T1ES81_HELRO</name>
<keyword evidence="2" id="KW-0472">Membrane</keyword>